<reference evidence="6 7" key="1">
    <citation type="submission" date="2018-06" db="EMBL/GenBank/DDBJ databases">
        <title>The genome of Pseudomonas putida NX-1, a lignin degrader.</title>
        <authorList>
            <person name="Xu Z."/>
        </authorList>
    </citation>
    <scope>NUCLEOTIDE SEQUENCE [LARGE SCALE GENOMIC DNA]</scope>
    <source>
        <strain evidence="6 7">NX-1</strain>
    </source>
</reference>
<dbReference type="InterPro" id="IPR046779">
    <property type="entry name" value="LapA_adhesin_dom"/>
</dbReference>
<dbReference type="SUPFAM" id="SSF51120">
    <property type="entry name" value="beta-Roll"/>
    <property type="match status" value="1"/>
</dbReference>
<feature type="domain" description="VWFA" evidence="5">
    <location>
        <begin position="5892"/>
        <end position="6010"/>
    </location>
</feature>
<feature type="region of interest" description="Disordered" evidence="4">
    <location>
        <begin position="63"/>
        <end position="85"/>
    </location>
</feature>
<feature type="region of interest" description="Disordered" evidence="4">
    <location>
        <begin position="2215"/>
        <end position="2236"/>
    </location>
</feature>
<dbReference type="EMBL" id="CP030750">
    <property type="protein sequence ID" value="AXA27389.1"/>
    <property type="molecule type" value="Genomic_DNA"/>
</dbReference>
<dbReference type="InterPro" id="IPR036465">
    <property type="entry name" value="vWFA_dom_sf"/>
</dbReference>
<dbReference type="SMART" id="SM00237">
    <property type="entry name" value="Calx_beta"/>
    <property type="match status" value="1"/>
</dbReference>
<dbReference type="Pfam" id="PF20579">
    <property type="entry name" value="LapA"/>
    <property type="match status" value="48"/>
</dbReference>
<dbReference type="Gene3D" id="3.40.50.410">
    <property type="entry name" value="von Willebrand factor, type A domain"/>
    <property type="match status" value="1"/>
</dbReference>
<dbReference type="GO" id="GO:0007154">
    <property type="term" value="P:cell communication"/>
    <property type="evidence" value="ECO:0007669"/>
    <property type="project" value="InterPro"/>
</dbReference>
<sequence>MSTVVAIVKSIVGQVIAVSPEGIKRVLIEGDRLFAGEEVLTGPGGAVTLELADGRMLDLGRDTQWSADAPDSSTDLAQATAQAAPSVEELQQAIASGVDPTTELEAPAAGPAAAGGGSVGGGHSFVLLEETAGVVDPSIGFPTGPLGFAAGLANEEVGGLDSNNDTTTNNNPIPTGLSLSATPSISEAGGVIVYTATVGQAPQSNLTVTLSNGAVIVIPAGQTSGSVNVNIPANDTPYIDGGQISTTITGTTGGNGLVITPNPTPAVTQITDTIDTTTATLTATPSVTEGGVITYTVTLTNPAQTPVTVTLSNGQTITVEAGKSSGSVDFQTPPNDVYNNGSTVSTTITDATGGNFENLVPNPAPAQTVINDSVDTTTATLTASPSVTEGGVITYTVTLTNPAQTPVTVTLSNGQTVTVEAGKTSGSVDFQTPANDVFVNGSTVSTTITGTTGGNFENLVPNPTPAQTVVSDSIDTVTVSIASNGNVTEAQQPTFTVSVSQKLDHDLTVTLSNGDKVTIAAGQTQATYSLPAQGDDVFKDAGSVTLGVTDASVPGKTFEDLKLGGAATVQISDTESEVVATLTADKTTVSEGGQITYTVTLTNGQGLDVTGHGGLTFTLSDGTKVTIPAGSATGTVTITAPDDVYVGGQPSIVNKLEGVTGADNFEKLTLGDGTVTTTVTDEPGTGTPGTGNEGDKVSVTIVSNGNVTEDQQPSFTVKVNQPLDRPLTVTLSNGDKVTIAAGQTQVEYKAPAQGDDVFKDSGSLTIGVTDASVPGKTFENLELGSSATVQIADTESEVVATLTADKTTVSEGGEITYTVTLTNAQGLDVKGHGGLVFTLSDGTKVTVPAGSATGTITINAPDDVYVGGQPSIVNKLEGVTGADNFEKLTLGDGTVTTTVTDEPGTGTPGTGNEGDKVSVTIVSNGNVTEDQQPSFTVKVNQPLDRPLTVTLSNGDKVTIAAGQSQVEYKAPAQGDDVFKDSGSLTIGVTDASVPGKTFENLELGSSATVQIADTESEVVATLTADKTTVSEGGEITYTVTLTNAQGLDVKGHGGLVFTLSDGTKVTVPAGSATGTITINAPDDVYVGGQPSIVNKLEGVTGADNFEKLTLGDGTVTTTVTDEPGTGTPGTGNEGDKVSVTIVSNGNVTEDQQPSFTVKVNQPLDRPLTVTLSNGDKVTIAAGQTQVEYKAPAQGDDVFKDSGSLTIGVTDASVPGKTFENLELGSSATVQIADTESEVVATLTADKTTVSEGGEITYTVTLTNAQGLDVKGHGGLVFTLSDGTKVTVPAGSATGTITINAPDDVYVGGQPSIVNKLEGVTGADNFEKLTLGDGTVTTTVTDEPGTGTPGTGNEGDKVSVTIVSNGNVTEDQQPSFSVKVNQILDRPLTVTLSNGDKVTIAAGQTQVEYKAPAQGDDVFKDSGSLTVGISDASVPGKTFENLELGGSATVQIADTESEVVATLTADKTTVSEGGEITYTVTLTNAQGLDVKGHGGLTFTLSDGTKVTVPAGSATGTITIHAPDDVYVGGQPAIVNKLESVTGADNFEKLTLGQGEVKTDVTDEPGTGTPGTGNEGDKVSVTIVSNGNVTEDQQPSFTVKVNQPLDRPLTVTLSNGDKVTIAAGQTQVEYKAPAQGDDVFKDSGSLTVGISDASVPGKTFENLELGGSATVQIADTESEVVATLTADKTTVSEGGEITYTVTLTNAQGLDVKGHGGLTFTLSDGTKVTVPAGSATGTITIHAPDDVYVGGQPSIVNKLESVTGADNFEKLTLGQGEVKTDVTDEPGTGTPGTGNEGDKVSVTIVSNGNVTEDQQPSFTVKVNQPLDRPLTVTLSNGDKVTIAAGQTQVEYKAPAQGDDVFKDSGSLTVGISDASVPGKTFENLELGDSATVQIADTESEVVATLTADRTTVSEGGEITYTVTLTNAQGLSVTGHNGLVFTLSDGTKVTVPAGSATGTITIHAPDDVYVGGQPAIVNKLEGVTGADNFEKLTLGQGEVKTDVTDEPGTGTPGTGNEGDKVSVTIVSNGNVTEDQQPSFTVKVNQPLDRPLTVTLSNGDKVTIAAGQTQVEYKAPAQGDDVFKDSGSLTVGITDASVPGKTFENLELGGSVTVQIADTESEVIATLTADKTTVSEGGEITYTVTLTNAQGLDVKGHGGLTFTLSDGTKVTVPAGSATGTITIHAPDDVYVGGQPSIVNKLESVTGADNFEKLTLGDNSVTTTVTDEPGTGTPGTGNEGDKVSVTIVSNGNVTEDQQPSFTVKVNQPLDRPLTVTLSNGDKVTIAAGQTQVEYKAPAQGDDVFKDSGSLTVGISDASVPGKTFENLELGSSATVQIADTESEVVATLTADKTTVSEGGEITYTVTLTNGQGLDVTGHGGLTFTLSDGTKVTIPAGSATGTVTITAPDDVYVGGQPSIVNKLEGVTGADNFEKLTLGDGTVTTTVTDEPGTGTPGTGNEGDKVSVTIVSNGNVTEDQQPSFTVKVNQPLDRPLTVTLSNGDKVTIAAGQTQVEYKAPAQGDDVFKDSGSLTVGITDATVPGKTFENLELGGSATVQIADTESEVIATLTADKTTVSEGGEITYTVTLTNAQGLDVKGHSGLTFTLSDGTKVTVPAGSATGTITIHAPDDVYVGGQPSIVNKLEGVTGADNFEKLTLGDNTVTTTVTDEPGTGTPGTGNEGDKVSVTIVSNGNVTEDQQPSFTVKVNQPLDRPLTVTLSNGDKVTIAAGQTQVEYKAPAQGDDVFKDSGSLTVGISDASVPGKTFENLELGGSATVQIADTESEVIATLTADKTTVSEGGEITYTVTLTNAQGLDVKGHGGLVFTLSDGTKVTVPAGSATGTITIHAPDDVYVGGQPSIVNKLEGVTGADNFEKLTLGDNTVTTTVTDEPGTGTPGTGNEGDKVSVTIVSNGNVTEDQQPSFTVKVNQILDRPLTVTLSNGDKVTIAAGQTQVEYKAPAQGDDVFKDSGSLTVGISDASVPGKTFENLELGGSATVQIADTISEVVATLSADKTTVSEGGQVTYTVTLTNAQGLSVTGHNGLVFTLSDGTKVTVPAGSATGTFTITAKDDVYVGGQPNIVNKIESVTGGDNFEKLTLGDNTVTTTVTDEPGTGTPGTGNEGDKVSVTIVSNGNVTEDQQPSFTVKVNQPLDRPLTVTLSNGDKVTIAAGQTQVEYKAPAQGDDVFKDSGSLTVGITDASVPGKTFENLELGGSATVQIADTESEVIATLTADKSTVSEGGEITYTVTLTNAQGLDVKGHGGLTFTLSDGTKVTVPAGSATGTITIHAPDDVYVGGQPSIINKLESVTGADNFEKLTLGQGEVKTDVTDEPGTGTPGTGNEGDKVSVTIVSNGNVTEDQQPSFTVKVNQPLDRPLTVTLSNGDKVTIAAGQTQVEYKAPAQGDDVFKDSGSLTVGISDATVPGKTFENLELGGSATVQIADTESEVIATLTADKTTVSEGGEITYTVTLTNAQGLDVKGHGGLVFTLSDGTKVTVPAGSATGTITIHAPDDVYVGGQPSIVNKLESVTGADNFEKLTLGQGEVKTDVTDEPGTGTPGTGNEGDKVSVTIVSNGNVTEDQQPSFTVKVNQPLDRPLTVTLSNGDKVTIAAGQTQVEYKAPAQGDDVFKDSGSLTVGISDATVPGKTFENLELGGSATVQIADTISEVVATLSADKTTVSEGGQVTYTVTLTNAQGLSVTGHGGLVFTLSDGTKVTVPAGSATGTFTITAKDDVYVGGQPNIVNKIESVTGGDNFEKLTLGDNTVTTTVTDEPGTGTPGTGNEGDKVSVTIVSNGNVTEDQQPSFTVKVNQILDRPLTVTLSNGDKVTIAAGQTQVEYKAPAQGDDVFKDSGSLTVGISDASVPGKTFENLELGGSATVQIADTESEVIATLSADKTTVSEGGEITYTVTLTNAQGLDVKGHNGLVFTLSDGTKVTVPAGSATGTITIHAPDDVYVGGQPAIVNKLEGVTGADNFEKLTLGQNEVKTSVTDEPGTGTPGTGNEGDKVSVTIVSNGNVTEDQQPSFTVKVNQPLDRPLTVTLSNGDKVTIAAGQTQVEYKAPAQGDDVFKDSGSLTVGISDATVPGKTFENLELGGSATVQIADTISEVVATLSADKATVSEGGQVTYTVTLTNAQGLSVTGHNGLVFTLSDGTKVTVPAGSATGTFTITAKDDVYVGGQPNIVNKIESVTGGDNFEKLTLGSNTVTTSVTDEPGTGTPGSGNQGDKVSVTIVSNGDVNEAQQPSFTVKVSQILDRPLTVTLSNGDKVTIAAGQTQVEYKAPAQGDDVFKDAGSLTVGITDATVPGKTFENLELGGSATVQISDTITEVFANLSVDKSTVAEGGQVTYTVTLVSPPAFPVIAHGGLVFTLSDGTKITVAAGQKTGSITVTAKDDVYVGGQPSLVNKLESVTGADNFEKLTLGSNTVTTTVTDEPGVGTPGSGNQGDKVSVTIVSNGNVTEDQQPSFTVKVNQPLDRPLTVTLSNGDKVTIAAGQTQVEYKAPAQGDDVFKDSGSLTVGITDATVPGKTFENLELGGSATVQITDTISEVVATLSADKTTVTEGGQVTYTVTLTNTQGLSVTGHSGLVFTLSDGTKVTVPAGSATGTFTITAKDDVYVGGQPNIVNKIESVTGGDNFEKLTLGSNTVTTSVTDEPGVGTPGSGNQGDKVSVTIVSNGNVTEDQQPSFTVKVNQPLDRPLTVTLSNGDKVTIAAGQTQVEYKAPAQGDDVFKDSGSLTVGISDATVPGKTFENLELGGSATVQIADTISEVVATLSADKTTVTEGGQVTYTVTLTNAQGLSVTGHGGLVFTLSDGTKVTVPAGSATGTFTITAKDDVYVGGQPNIVNKIESVTGGDNFEKLTLGSNTVTTSVTDEPGVGTPGSGNQGDKVSVTIVSNGNVTEDQQPSFTVKVNQPLDRPLTVTLSNGDKVTIAAGQTQVEYKAPAQGDDVFKDSGSLTVGITDATVPGKTFENLELGGSATVQIADTISEVVATLSADKTTVSEGGQVTYTVTLTNAQGLSVTGHNGLVFTLSDGTKVTVPAGSATGTFTITAKDDVYVGGQPNIVNKIESVTGGDNFEKLTLGSNTVTTTVTDEPGTGTPGSGNQGDKISVTIVSNGDVNEAQQPSFTVKVNQPLDRPLTVTLSNGDKVTIAAGQTQVEYKAPAQGDDVFKDSGSLTVGISDATVPGKTFENLELGGSATVQIADTISEVVATLSADKTTVTEGGQVTYTVTLTNAQGLSVTGHNGLVFTLSDGTKVTVPAGSATGTFTITAKDDVYVGGQAPIVNKIESVTGGDNFEKLTLGSNTVTTTVTDEPSGQGDLTTVGISGDTSVTEGDTAHYTLTLTNPSKTEVTVTLSYSGTATNGQDYTGVVTVKIPAGASTANFDIKTIDDQLVEGSENFTIQISGVSGGGFENLQVNPSKSSVTTTIIDNDHMPVSPGGAVTGTEDTDYVFQWGDFKVTDADGDTGLGVTISKLPDLGNLKFFNGTSWVDVSLNQTISQADIAAGKLKFVPLANQSGVDGYGGSGVGNKQADYAQIKYKPNDGTNTGSEVTMKVDIAPVADRPDLSIGNNNVNSIGLTKETWNSLNGLGNNGNGITGDQLKSVFANSGNANKSEQVTTVDTTATVTPGTGSKTSGLIYLEAGKTYTFSGTADDSLQIVIGGKNVASGTWGNASGAITGSYTPTTSGYYTLEIYNANQAGPGSLDINIKVGNGAVTDLNSSTIPMYPNVGSMTNAGLTVSDLHGSNGQGYYEGYKLNEGRENGAPVKLVGISTNLTDTDGSETLSVKLSGIPAGSVISDNAGHSFTVGSSAVDVTGWNLGSLAIKPPAYYSGQFDVKVSSTSSESVGGSTATNEGTIKVTVYPQTYNTSNLTSEGDNFAGTDGNDIVVADVVGLHVVPGQNYNIAFIVDTSGSMGSSGVDAAKKSLESVFKTLAASVKGDQSGTVNILLVDFASQVKSTVSVTLNDAGLQTLLNALKTLNANGGTNYEDAFKTTANWFQNLQNAGNTGSNQTFFVTDGKPTYYQTSERGNPTLGSTSTTLDSFLTANNWKPGNTISTYLNNTNYITIDSTGKLTVQTYSWGGWTVTTSGDVRAEGNGGYELSSRAGNGSDTTTATLNDSTAAFKLLSGLSQVEAIGLNSDINANDLKPFDTDGKPQTNIDPSKLAEAILGHTEVTQPGNDTVNGGDGNDIIFGDLVTFDSVAGTGVDAIRGYVANKLGLDAGDVDGRAMHKYITEHYTEFDVSRSNDGNDTLMGGDGDDIIFGQGGDDYIDGGRGNDILLGGTGNDTLLGGEGNDILIGGAGNDVLIGGKGDDILIGGTGADTFVWKAGDLGNDVIKDFKASEGDRLDLRDLLQGEKASTIDNFLKITTVNGESTLQVSTEGKLNAAGGLANADVSIKLEGVNWSNTTINSLISGADPTIKIDNSNS</sequence>
<dbReference type="RefSeq" id="WP_112899476.1">
    <property type="nucleotide sequence ID" value="NZ_CP030750.1"/>
</dbReference>
<dbReference type="InterPro" id="IPR003644">
    <property type="entry name" value="Calx_beta"/>
</dbReference>
<dbReference type="InterPro" id="IPR047777">
    <property type="entry name" value="LapA-like_RM"/>
</dbReference>
<dbReference type="PROSITE" id="PS00330">
    <property type="entry name" value="HEMOLYSIN_CALCIUM"/>
    <property type="match status" value="3"/>
</dbReference>
<dbReference type="InterPro" id="IPR038081">
    <property type="entry name" value="CalX-like_sf"/>
</dbReference>
<dbReference type="InterPro" id="IPR019960">
    <property type="entry name" value="T1SS_VCA0849"/>
</dbReference>
<dbReference type="SUPFAM" id="SSF141072">
    <property type="entry name" value="CalX-like"/>
    <property type="match status" value="1"/>
</dbReference>
<keyword evidence="3" id="KW-0106">Calcium</keyword>
<dbReference type="Pfam" id="PF00353">
    <property type="entry name" value="HemolysinCabind"/>
    <property type="match status" value="3"/>
</dbReference>
<dbReference type="InterPro" id="IPR018511">
    <property type="entry name" value="Hemolysin-typ_Ca-bd_CS"/>
</dbReference>
<dbReference type="GO" id="GO:0005509">
    <property type="term" value="F:calcium ion binding"/>
    <property type="evidence" value="ECO:0007669"/>
    <property type="project" value="InterPro"/>
</dbReference>
<organism evidence="6 7">
    <name type="scientific">Pseudomonas putida</name>
    <name type="common">Arthrobacter siderocapsulatus</name>
    <dbReference type="NCBI Taxonomy" id="303"/>
    <lineage>
        <taxon>Bacteria</taxon>
        <taxon>Pseudomonadati</taxon>
        <taxon>Pseudomonadota</taxon>
        <taxon>Gammaproteobacteria</taxon>
        <taxon>Pseudomonadales</taxon>
        <taxon>Pseudomonadaceae</taxon>
        <taxon>Pseudomonas</taxon>
    </lineage>
</organism>
<dbReference type="InterPro" id="IPR011049">
    <property type="entry name" value="Serralysin-like_metalloprot_C"/>
</dbReference>
<evidence type="ECO:0000256" key="1">
    <source>
        <dbReference type="ARBA" id="ARBA00022729"/>
    </source>
</evidence>
<dbReference type="NCBIfam" id="NF033682">
    <property type="entry name" value="retention_LapA"/>
    <property type="match status" value="1"/>
</dbReference>
<feature type="compositionally biased region" description="Polar residues" evidence="4">
    <location>
        <begin position="63"/>
        <end position="83"/>
    </location>
</feature>
<evidence type="ECO:0000256" key="2">
    <source>
        <dbReference type="ARBA" id="ARBA00022737"/>
    </source>
</evidence>
<dbReference type="GO" id="GO:0016020">
    <property type="term" value="C:membrane"/>
    <property type="evidence" value="ECO:0007669"/>
    <property type="project" value="InterPro"/>
</dbReference>
<proteinExistence type="predicted"/>
<evidence type="ECO:0000256" key="3">
    <source>
        <dbReference type="ARBA" id="ARBA00022837"/>
    </source>
</evidence>
<gene>
    <name evidence="6" type="ORF">C1S65_25925</name>
</gene>
<dbReference type="Gene3D" id="2.60.40.2030">
    <property type="match status" value="1"/>
</dbReference>
<feature type="region of interest" description="Disordered" evidence="4">
    <location>
        <begin position="3536"/>
        <end position="3555"/>
    </location>
</feature>
<dbReference type="CDD" id="cd00198">
    <property type="entry name" value="vWFA"/>
    <property type="match status" value="1"/>
</dbReference>
<dbReference type="SUPFAM" id="SSF53300">
    <property type="entry name" value="vWA-like"/>
    <property type="match status" value="1"/>
</dbReference>
<feature type="region of interest" description="Disordered" evidence="4">
    <location>
        <begin position="1776"/>
        <end position="1796"/>
    </location>
</feature>
<evidence type="ECO:0000256" key="4">
    <source>
        <dbReference type="SAM" id="MobiDB-lite"/>
    </source>
</evidence>
<dbReference type="Proteomes" id="UP000251617">
    <property type="component" value="Chromosome"/>
</dbReference>
<protein>
    <submittedName>
        <fullName evidence="6">Adhesin</fullName>
    </submittedName>
</protein>
<dbReference type="SMART" id="SM00327">
    <property type="entry name" value="VWA"/>
    <property type="match status" value="1"/>
</dbReference>
<dbReference type="PROSITE" id="PS50234">
    <property type="entry name" value="VWFA"/>
    <property type="match status" value="1"/>
</dbReference>
<feature type="region of interest" description="Disordered" evidence="4">
    <location>
        <begin position="4195"/>
        <end position="4215"/>
    </location>
</feature>
<name>A0AAD0LBN1_PSEPU</name>
<feature type="compositionally biased region" description="Low complexity" evidence="4">
    <location>
        <begin position="2215"/>
        <end position="2225"/>
    </location>
</feature>
<evidence type="ECO:0000313" key="7">
    <source>
        <dbReference type="Proteomes" id="UP000251617"/>
    </source>
</evidence>
<dbReference type="NCBIfam" id="TIGR03661">
    <property type="entry name" value="T1SS_VCA0849"/>
    <property type="match status" value="1"/>
</dbReference>
<accession>A0AAD0LBN1</accession>
<feature type="region of interest" description="Disordered" evidence="4">
    <location>
        <begin position="3316"/>
        <end position="3335"/>
    </location>
</feature>
<dbReference type="Pfam" id="PF13519">
    <property type="entry name" value="VWA_2"/>
    <property type="match status" value="1"/>
</dbReference>
<keyword evidence="1" id="KW-0732">Signal</keyword>
<evidence type="ECO:0000313" key="6">
    <source>
        <dbReference type="EMBL" id="AXA27389.1"/>
    </source>
</evidence>
<dbReference type="InterPro" id="IPR001343">
    <property type="entry name" value="Hemolysn_Ca-bd"/>
</dbReference>
<dbReference type="PRINTS" id="PR00313">
    <property type="entry name" value="CABNDNGRPT"/>
</dbReference>
<feature type="region of interest" description="Disordered" evidence="4">
    <location>
        <begin position="1556"/>
        <end position="1576"/>
    </location>
</feature>
<keyword evidence="2" id="KW-0677">Repeat</keyword>
<dbReference type="InterPro" id="IPR002035">
    <property type="entry name" value="VWF_A"/>
</dbReference>
<feature type="region of interest" description="Disordered" evidence="4">
    <location>
        <begin position="4855"/>
        <end position="4876"/>
    </location>
</feature>
<evidence type="ECO:0000259" key="5">
    <source>
        <dbReference type="PROSITE" id="PS50234"/>
    </source>
</evidence>